<dbReference type="InterPro" id="IPR026050">
    <property type="entry name" value="C1GALT1/C1GALT1_chp1"/>
</dbReference>
<gene>
    <name evidence="12" type="ORF">OFUS_LOCUS5207</name>
</gene>
<keyword evidence="7" id="KW-0812">Transmembrane</keyword>
<comment type="similarity">
    <text evidence="3">Belongs to the glycosyltransferase 31 family. Beta3-Gal-T subfamily.</text>
</comment>
<evidence type="ECO:0000256" key="3">
    <source>
        <dbReference type="ARBA" id="ARBA00006462"/>
    </source>
</evidence>
<comment type="caution">
    <text evidence="12">The sequence shown here is derived from an EMBL/GenBank/DDBJ whole genome shotgun (WGS) entry which is preliminary data.</text>
</comment>
<keyword evidence="11" id="KW-0472">Membrane</keyword>
<dbReference type="EC" id="2.4.1.122" evidence="4"/>
<evidence type="ECO:0000313" key="12">
    <source>
        <dbReference type="EMBL" id="CAH1778270.1"/>
    </source>
</evidence>
<dbReference type="PANTHER" id="PTHR23033">
    <property type="entry name" value="BETA1,3-GALACTOSYLTRANSFERASE"/>
    <property type="match status" value="1"/>
</dbReference>
<comment type="subcellular location">
    <subcellularLocation>
        <location evidence="1">Membrane</location>
        <topology evidence="1">Single-pass type II membrane protein</topology>
    </subcellularLocation>
</comment>
<sequence length="314" mass="36036">MYTKRPGKWVKRIVGLLVCLNLVMALYLSMSYSFVSVVKEEDNSGYIKATTKMRIEEGTNDGINSNDPAYSPRSPRVLCWVPSFPDSLHKAWAVNNTWGERCDKFLIFSSTDNNTYGAIGLNVSDKYSVLVLKVRAAMTYIYENHFNDFDWFMKADDDTFVLVDNLRYFLKDKNSSEPVMYGHHFVPYLPGGYLSGGAGYVISKEALRRYAEEGLHSTCRMIENAEEDIETANCLSKLGVKIGDSRDSTGRSRFHCFAPVHAILGWFPDWYNEYDKYNATYGLDQISDRPISFHKIRWSQMFGLDLMLYHVAKH</sequence>
<dbReference type="Proteomes" id="UP000749559">
    <property type="component" value="Unassembled WGS sequence"/>
</dbReference>
<evidence type="ECO:0000256" key="1">
    <source>
        <dbReference type="ARBA" id="ARBA00004606"/>
    </source>
</evidence>
<dbReference type="PANTHER" id="PTHR23033:SF14">
    <property type="entry name" value="GLYCOPROTEIN-N-ACETYLGALACTOSAMINE 3-BETA-GALACTOSYLTRANSFERASE 1-RELATED"/>
    <property type="match status" value="1"/>
</dbReference>
<keyword evidence="8" id="KW-0547">Nucleotide-binding</keyword>
<comment type="pathway">
    <text evidence="2">Protein modification; protein glycosylation.</text>
</comment>
<proteinExistence type="inferred from homology"/>
<dbReference type="GO" id="GO:0000166">
    <property type="term" value="F:nucleotide binding"/>
    <property type="evidence" value="ECO:0007669"/>
    <property type="project" value="UniProtKB-KW"/>
</dbReference>
<evidence type="ECO:0000256" key="2">
    <source>
        <dbReference type="ARBA" id="ARBA00004922"/>
    </source>
</evidence>
<dbReference type="GO" id="GO:0016020">
    <property type="term" value="C:membrane"/>
    <property type="evidence" value="ECO:0007669"/>
    <property type="project" value="UniProtKB-SubCell"/>
</dbReference>
<evidence type="ECO:0000256" key="11">
    <source>
        <dbReference type="ARBA" id="ARBA00023136"/>
    </source>
</evidence>
<keyword evidence="6" id="KW-0808">Transferase</keyword>
<dbReference type="GO" id="GO:0016263">
    <property type="term" value="F:glycoprotein-N-acetylgalactosamine 3-beta-galactosyltransferase activity"/>
    <property type="evidence" value="ECO:0007669"/>
    <property type="project" value="UniProtKB-EC"/>
</dbReference>
<keyword evidence="5" id="KW-0328">Glycosyltransferase</keyword>
<evidence type="ECO:0000313" key="13">
    <source>
        <dbReference type="Proteomes" id="UP000749559"/>
    </source>
</evidence>
<accession>A0A8J1XMJ4</accession>
<protein>
    <recommendedName>
        <fullName evidence="4">N-acetylgalactosaminide beta-1,3-galactosyltransferase</fullName>
        <ecNumber evidence="4">2.4.1.122</ecNumber>
    </recommendedName>
</protein>
<name>A0A8J1XMJ4_OWEFU</name>
<dbReference type="Gene3D" id="3.90.550.50">
    <property type="match status" value="1"/>
</dbReference>
<organism evidence="12 13">
    <name type="scientific">Owenia fusiformis</name>
    <name type="common">Polychaete worm</name>
    <dbReference type="NCBI Taxonomy" id="6347"/>
    <lineage>
        <taxon>Eukaryota</taxon>
        <taxon>Metazoa</taxon>
        <taxon>Spiralia</taxon>
        <taxon>Lophotrochozoa</taxon>
        <taxon>Annelida</taxon>
        <taxon>Polychaeta</taxon>
        <taxon>Sedentaria</taxon>
        <taxon>Canalipalpata</taxon>
        <taxon>Sabellida</taxon>
        <taxon>Oweniida</taxon>
        <taxon>Oweniidae</taxon>
        <taxon>Owenia</taxon>
    </lineage>
</organism>
<evidence type="ECO:0000256" key="10">
    <source>
        <dbReference type="ARBA" id="ARBA00022989"/>
    </source>
</evidence>
<dbReference type="EMBL" id="CAIIXF020000002">
    <property type="protein sequence ID" value="CAH1778270.1"/>
    <property type="molecule type" value="Genomic_DNA"/>
</dbReference>
<evidence type="ECO:0000256" key="6">
    <source>
        <dbReference type="ARBA" id="ARBA00022679"/>
    </source>
</evidence>
<dbReference type="InterPro" id="IPR003378">
    <property type="entry name" value="Fringe-like_glycosylTrfase"/>
</dbReference>
<keyword evidence="9" id="KW-0735">Signal-anchor</keyword>
<evidence type="ECO:0000256" key="8">
    <source>
        <dbReference type="ARBA" id="ARBA00022741"/>
    </source>
</evidence>
<evidence type="ECO:0000256" key="4">
    <source>
        <dbReference type="ARBA" id="ARBA00012557"/>
    </source>
</evidence>
<dbReference type="AlphaFoldDB" id="A0A8J1XMJ4"/>
<evidence type="ECO:0000256" key="9">
    <source>
        <dbReference type="ARBA" id="ARBA00022968"/>
    </source>
</evidence>
<reference evidence="12" key="1">
    <citation type="submission" date="2022-03" db="EMBL/GenBank/DDBJ databases">
        <authorList>
            <person name="Martin C."/>
        </authorList>
    </citation>
    <scope>NUCLEOTIDE SEQUENCE</scope>
</reference>
<dbReference type="OrthoDB" id="414175at2759"/>
<evidence type="ECO:0000256" key="7">
    <source>
        <dbReference type="ARBA" id="ARBA00022692"/>
    </source>
</evidence>
<evidence type="ECO:0000256" key="5">
    <source>
        <dbReference type="ARBA" id="ARBA00022676"/>
    </source>
</evidence>
<dbReference type="Pfam" id="PF02434">
    <property type="entry name" value="Fringe"/>
    <property type="match status" value="1"/>
</dbReference>
<keyword evidence="10" id="KW-1133">Transmembrane helix</keyword>
<keyword evidence="13" id="KW-1185">Reference proteome</keyword>